<evidence type="ECO:0000256" key="7">
    <source>
        <dbReference type="ARBA" id="ARBA00022723"/>
    </source>
</evidence>
<comment type="pathway">
    <text evidence="3">Hormone biosynthesis.</text>
</comment>
<evidence type="ECO:0000256" key="14">
    <source>
        <dbReference type="ARBA" id="ARBA00059142"/>
    </source>
</evidence>
<dbReference type="SUPFAM" id="SSF48264">
    <property type="entry name" value="Cytochrome P450"/>
    <property type="match status" value="1"/>
</dbReference>
<evidence type="ECO:0000256" key="11">
    <source>
        <dbReference type="ARBA" id="ARBA00023033"/>
    </source>
</evidence>
<dbReference type="GO" id="GO:0005783">
    <property type="term" value="C:endoplasmic reticulum"/>
    <property type="evidence" value="ECO:0007669"/>
    <property type="project" value="TreeGrafter"/>
</dbReference>
<dbReference type="InterPro" id="IPR002401">
    <property type="entry name" value="Cyt_P450_E_grp-I"/>
</dbReference>
<reference evidence="18" key="1">
    <citation type="submission" date="2013-01" db="EMBL/GenBank/DDBJ databases">
        <title>Draft Genome Sequence of a Mulberry Tree, Morus notabilis C.K. Schneid.</title>
        <authorList>
            <person name="He N."/>
            <person name="Zhao S."/>
        </authorList>
    </citation>
    <scope>NUCLEOTIDE SEQUENCE</scope>
</reference>
<proteinExistence type="inferred from homology"/>
<evidence type="ECO:0000256" key="16">
    <source>
        <dbReference type="RuleBase" id="RU000461"/>
    </source>
</evidence>
<evidence type="ECO:0000256" key="4">
    <source>
        <dbReference type="ARBA" id="ARBA00010617"/>
    </source>
</evidence>
<name>W9RZ16_9ROSA</name>
<dbReference type="PANTHER" id="PTHR24286">
    <property type="entry name" value="CYTOCHROME P450 26"/>
    <property type="match status" value="1"/>
</dbReference>
<dbReference type="GO" id="GO:0016125">
    <property type="term" value="P:sterol metabolic process"/>
    <property type="evidence" value="ECO:0007669"/>
    <property type="project" value="TreeGrafter"/>
</dbReference>
<dbReference type="PRINTS" id="PR00385">
    <property type="entry name" value="P450"/>
</dbReference>
<dbReference type="FunFam" id="1.10.630.10:FF:000052">
    <property type="entry name" value="Ent-kaurenoic acid oxidase"/>
    <property type="match status" value="1"/>
</dbReference>
<dbReference type="GO" id="GO:0016132">
    <property type="term" value="P:brassinosteroid biosynthetic process"/>
    <property type="evidence" value="ECO:0007669"/>
    <property type="project" value="TreeGrafter"/>
</dbReference>
<protein>
    <submittedName>
        <fullName evidence="17">Ent-kaurenoic acid oxidase 2</fullName>
    </submittedName>
</protein>
<dbReference type="GO" id="GO:0005506">
    <property type="term" value="F:iron ion binding"/>
    <property type="evidence" value="ECO:0007669"/>
    <property type="project" value="InterPro"/>
</dbReference>
<evidence type="ECO:0000256" key="10">
    <source>
        <dbReference type="ARBA" id="ARBA00023004"/>
    </source>
</evidence>
<keyword evidence="12" id="KW-0472">Membrane</keyword>
<comment type="function">
    <text evidence="14">Catalyzes three successive oxidations of ent-kaurenoic acid giving gibberellin 12 (GA12), a key step in gibberellins (GAs) biosynthesis. GAs, which are involved many processes, including stem elongation, play a central role in plant development.</text>
</comment>
<dbReference type="Gene3D" id="1.10.630.10">
    <property type="entry name" value="Cytochrome P450"/>
    <property type="match status" value="1"/>
</dbReference>
<dbReference type="PANTHER" id="PTHR24286:SF290">
    <property type="entry name" value="ENT-KAURENOIC ACID OXIDASE 2-LIKE ISOFORM X1"/>
    <property type="match status" value="1"/>
</dbReference>
<dbReference type="STRING" id="981085.W9RZ16"/>
<evidence type="ECO:0000256" key="8">
    <source>
        <dbReference type="ARBA" id="ARBA00022989"/>
    </source>
</evidence>
<dbReference type="GO" id="GO:0010268">
    <property type="term" value="P:brassinosteroid homeostasis"/>
    <property type="evidence" value="ECO:0007669"/>
    <property type="project" value="TreeGrafter"/>
</dbReference>
<dbReference type="AlphaFoldDB" id="W9RZ16"/>
<evidence type="ECO:0000256" key="6">
    <source>
        <dbReference type="ARBA" id="ARBA00022692"/>
    </source>
</evidence>
<dbReference type="GO" id="GO:0051777">
    <property type="term" value="F:ent-kaurenoic acid monooxygenase activity"/>
    <property type="evidence" value="ECO:0007669"/>
    <property type="project" value="TreeGrafter"/>
</dbReference>
<comment type="similarity">
    <text evidence="4 16">Belongs to the cytochrome P450 family.</text>
</comment>
<evidence type="ECO:0000256" key="3">
    <source>
        <dbReference type="ARBA" id="ARBA00004972"/>
    </source>
</evidence>
<dbReference type="eggNOG" id="KOG0157">
    <property type="taxonomic scope" value="Eukaryota"/>
</dbReference>
<evidence type="ECO:0000256" key="9">
    <source>
        <dbReference type="ARBA" id="ARBA00023002"/>
    </source>
</evidence>
<keyword evidence="7 15" id="KW-0479">Metal-binding</keyword>
<keyword evidence="18" id="KW-1185">Reference proteome</keyword>
<gene>
    <name evidence="17" type="ORF">L484_023309</name>
</gene>
<dbReference type="GO" id="GO:0016020">
    <property type="term" value="C:membrane"/>
    <property type="evidence" value="ECO:0007669"/>
    <property type="project" value="UniProtKB-SubCell"/>
</dbReference>
<keyword evidence="5 15" id="KW-0349">Heme</keyword>
<dbReference type="EMBL" id="KE345304">
    <property type="protein sequence ID" value="EXB99778.1"/>
    <property type="molecule type" value="Genomic_DNA"/>
</dbReference>
<evidence type="ECO:0000313" key="17">
    <source>
        <dbReference type="EMBL" id="EXB99778.1"/>
    </source>
</evidence>
<keyword evidence="8" id="KW-1133">Transmembrane helix</keyword>
<dbReference type="InterPro" id="IPR017972">
    <property type="entry name" value="Cyt_P450_CS"/>
</dbReference>
<dbReference type="PRINTS" id="PR00463">
    <property type="entry name" value="EP450I"/>
</dbReference>
<dbReference type="GO" id="GO:0020037">
    <property type="term" value="F:heme binding"/>
    <property type="evidence" value="ECO:0007669"/>
    <property type="project" value="InterPro"/>
</dbReference>
<sequence length="498" mass="57245">MLRIRDNMARMIKEDRTCKPGGLVAVCLILKRANEWYHVSMLGRKQYYSLPPGDMGWPLIGNMLSFLITFKFGYPDSFISNFVTRFGRTGIYKAYLFGSPTIIVTAPETCRPALMDDTQFKPGWPKSTFELMGRKSFLGLSAEEHKRLRRLTAAPISGKKALSTYHEFMKDVIVSSLDELAEAERPVEFFTEVRKITFKIIVHIFLGGESGPIIDSMKEEYTKLNCGLRAMAINLPGFAYHKALKARKKLVKILQDVIDRRRVKKEKILLQEKKDMMDLLLDVEDDDGRKLDDEEIADVILMYLNAGHESTAHATLWAILFLYEHPEYLQKAKAEQEEILRRRSPTEEGLSFKEIKQMEYLSKVIDETLRVVNVSLFTCREAKTDVNICGYTIPEGWKVLIWFRGVHLDSEHYQNPKEFNPSRWNEIKPRKGAFIPFGAGSRLCPGSDLTKLELSTFLHYFLLYYELERLNPGCAVGYLPHTRPKDNCLAKVKKSLSA</sequence>
<dbReference type="Pfam" id="PF00067">
    <property type="entry name" value="p450"/>
    <property type="match status" value="1"/>
</dbReference>
<accession>W9RZ16</accession>
<evidence type="ECO:0000256" key="15">
    <source>
        <dbReference type="PIRSR" id="PIRSR602401-1"/>
    </source>
</evidence>
<keyword evidence="6" id="KW-0812">Transmembrane</keyword>
<evidence type="ECO:0000313" key="18">
    <source>
        <dbReference type="Proteomes" id="UP000030645"/>
    </source>
</evidence>
<evidence type="ECO:0000256" key="1">
    <source>
        <dbReference type="ARBA" id="ARBA00001971"/>
    </source>
</evidence>
<dbReference type="InterPro" id="IPR036396">
    <property type="entry name" value="Cyt_P450_sf"/>
</dbReference>
<dbReference type="GO" id="GO:0009686">
    <property type="term" value="P:gibberellin biosynthetic process"/>
    <property type="evidence" value="ECO:0007669"/>
    <property type="project" value="UniProtKB-ARBA"/>
</dbReference>
<keyword evidence="9 16" id="KW-0560">Oxidoreductase</keyword>
<dbReference type="PROSITE" id="PS00086">
    <property type="entry name" value="CYTOCHROME_P450"/>
    <property type="match status" value="1"/>
</dbReference>
<evidence type="ECO:0000256" key="13">
    <source>
        <dbReference type="ARBA" id="ARBA00037909"/>
    </source>
</evidence>
<keyword evidence="10 15" id="KW-0408">Iron</keyword>
<comment type="pathway">
    <text evidence="13">Plant hormone biosynthesis; gibberellin biosynthesis.</text>
</comment>
<keyword evidence="11 16" id="KW-0503">Monooxygenase</keyword>
<dbReference type="Proteomes" id="UP000030645">
    <property type="component" value="Unassembled WGS sequence"/>
</dbReference>
<organism evidence="17 18">
    <name type="scientific">Morus notabilis</name>
    <dbReference type="NCBI Taxonomy" id="981085"/>
    <lineage>
        <taxon>Eukaryota</taxon>
        <taxon>Viridiplantae</taxon>
        <taxon>Streptophyta</taxon>
        <taxon>Embryophyta</taxon>
        <taxon>Tracheophyta</taxon>
        <taxon>Spermatophyta</taxon>
        <taxon>Magnoliopsida</taxon>
        <taxon>eudicotyledons</taxon>
        <taxon>Gunneridae</taxon>
        <taxon>Pentapetalae</taxon>
        <taxon>rosids</taxon>
        <taxon>fabids</taxon>
        <taxon>Rosales</taxon>
        <taxon>Moraceae</taxon>
        <taxon>Moreae</taxon>
        <taxon>Morus</taxon>
    </lineage>
</organism>
<evidence type="ECO:0000256" key="5">
    <source>
        <dbReference type="ARBA" id="ARBA00022617"/>
    </source>
</evidence>
<comment type="subcellular location">
    <subcellularLocation>
        <location evidence="2">Membrane</location>
        <topology evidence="2">Single-pass membrane protein</topology>
    </subcellularLocation>
</comment>
<evidence type="ECO:0000256" key="12">
    <source>
        <dbReference type="ARBA" id="ARBA00023136"/>
    </source>
</evidence>
<dbReference type="InterPro" id="IPR001128">
    <property type="entry name" value="Cyt_P450"/>
</dbReference>
<feature type="binding site" description="axial binding residue" evidence="15">
    <location>
        <position position="444"/>
    </location>
    <ligand>
        <name>heme</name>
        <dbReference type="ChEBI" id="CHEBI:30413"/>
    </ligand>
    <ligandPart>
        <name>Fe</name>
        <dbReference type="ChEBI" id="CHEBI:18248"/>
    </ligandPart>
</feature>
<comment type="cofactor">
    <cofactor evidence="1 15">
        <name>heme</name>
        <dbReference type="ChEBI" id="CHEBI:30413"/>
    </cofactor>
</comment>
<evidence type="ECO:0000256" key="2">
    <source>
        <dbReference type="ARBA" id="ARBA00004167"/>
    </source>
</evidence>